<evidence type="ECO:0000256" key="4">
    <source>
        <dbReference type="ARBA" id="ARBA00022679"/>
    </source>
</evidence>
<keyword evidence="4" id="KW-0808">Transferase</keyword>
<dbReference type="InterPro" id="IPR011009">
    <property type="entry name" value="Kinase-like_dom_sf"/>
</dbReference>
<protein>
    <recommendedName>
        <fullName evidence="2">non-specific serine/threonine protein kinase</fullName>
        <ecNumber evidence="2">2.7.11.1</ecNumber>
    </recommendedName>
</protein>
<dbReference type="InterPro" id="IPR008271">
    <property type="entry name" value="Ser/Thr_kinase_AS"/>
</dbReference>
<sequence>MTLSTSLQKAPPIFTSNSSFGVCLHLHPNHHHHHHFHGSTTVNTTMQQCVDDLVDNIDNLHVEYASTEAIDMTITTETNHSTSSNSGTAIRTTSSHITSTTKPHAPPRDPCWDAIQYKKSDGTGLSLDNLGLLRRLGSGDIGSVYLVELEGSDGCMFAAKVMDKDELAVRNKGNRARIEREILEMLDHPFLPTLYAWLESDKWSCLLTEFCPGGDLHVLRQCQPDKRFREASVRFYASEVVAALEYLHMMGIIYRDLKPENVLIRSDGHIMLTDFDLSLTTTDPTSTAQVVSDRDPPVTNHSDDPNKPNFGISSCILPSCMVPAAPYTRPKRKRKKNSGHRGMLEIVAEPINVRSMSFVGTHEYLSPEIVLGEGHGNAVDWWTLGVFIFEMFYGVTPFKGTNHELTLANIVARALEFPKEPTVPGPAKDLIAQLLIKDPSRRLGSTMGATAIKHHPFFNGVNWALLRCNTPPNIPRPVACRDFAQAEKRKDNSLGKGLSKDANAQKLAFQHWIEAIDPRHRYGHNLNFYYDEWCRCDVGQPFFYWLDIGDGKEVDLKDCSRSRLQQECIKYLGPQEREQFEYIIHEGTLVHGGTGHLLDTNLGMQDSKWIFVMSTSRKLYAGVKKKGSFHHSSFLAGGATLAAGRLAVENGRLKSVSAYSGHYRPSNENLGNFLAFLEENGVTLDEVQVLSPMEGNKSYDLSKMNQAGRTIGQTKDEQPELHASRVEELNQQSESCTFTQTKRTVTYQRTVTRNLRNLQIIVPTKEILQRIKPKKEASSCQFQDQLCSEWSTGVGQRTGSVAETL</sequence>
<dbReference type="Gene3D" id="3.30.200.20">
    <property type="entry name" value="Phosphorylase Kinase, domain 1"/>
    <property type="match status" value="1"/>
</dbReference>
<comment type="catalytic activity">
    <reaction evidence="8">
        <text>L-threonyl-[protein] + ATP = O-phospho-L-threonyl-[protein] + ADP + H(+)</text>
        <dbReference type="Rhea" id="RHEA:46608"/>
        <dbReference type="Rhea" id="RHEA-COMP:11060"/>
        <dbReference type="Rhea" id="RHEA-COMP:11605"/>
        <dbReference type="ChEBI" id="CHEBI:15378"/>
        <dbReference type="ChEBI" id="CHEBI:30013"/>
        <dbReference type="ChEBI" id="CHEBI:30616"/>
        <dbReference type="ChEBI" id="CHEBI:61977"/>
        <dbReference type="ChEBI" id="CHEBI:456216"/>
        <dbReference type="EC" id="2.7.11.1"/>
    </reaction>
</comment>
<dbReference type="Proteomes" id="UP000315295">
    <property type="component" value="Unassembled WGS sequence"/>
</dbReference>
<keyword evidence="3" id="KW-0723">Serine/threonine-protein kinase</keyword>
<dbReference type="Pfam" id="PF00069">
    <property type="entry name" value="Pkinase"/>
    <property type="match status" value="2"/>
</dbReference>
<dbReference type="STRING" id="106549.A0A540L836"/>
<dbReference type="FunFam" id="1.10.510.10:FF:000294">
    <property type="entry name" value="Serine/threonine-protein kinase OXI1"/>
    <property type="match status" value="1"/>
</dbReference>
<dbReference type="FunFam" id="1.10.510.10:FF:000020">
    <property type="entry name" value="serine/threonine-protein kinase D6PK-like"/>
    <property type="match status" value="1"/>
</dbReference>
<keyword evidence="5" id="KW-0547">Nucleotide-binding</keyword>
<evidence type="ECO:0000256" key="2">
    <source>
        <dbReference type="ARBA" id="ARBA00012513"/>
    </source>
</evidence>
<keyword evidence="13" id="KW-1185">Reference proteome</keyword>
<dbReference type="PROSITE" id="PS50011">
    <property type="entry name" value="PROTEIN_KINASE_DOM"/>
    <property type="match status" value="1"/>
</dbReference>
<dbReference type="EC" id="2.7.11.1" evidence="2"/>
<feature type="domain" description="Protein kinase" evidence="11">
    <location>
        <begin position="130"/>
        <end position="458"/>
    </location>
</feature>
<dbReference type="AlphaFoldDB" id="A0A540L836"/>
<comment type="caution">
    <text evidence="12">The sequence shown here is derived from an EMBL/GenBank/DDBJ whole genome shotgun (WGS) entry which is preliminary data.</text>
</comment>
<evidence type="ECO:0000259" key="11">
    <source>
        <dbReference type="PROSITE" id="PS50011"/>
    </source>
</evidence>
<evidence type="ECO:0000256" key="6">
    <source>
        <dbReference type="ARBA" id="ARBA00022777"/>
    </source>
</evidence>
<evidence type="ECO:0000256" key="10">
    <source>
        <dbReference type="SAM" id="MobiDB-lite"/>
    </source>
</evidence>
<evidence type="ECO:0000256" key="3">
    <source>
        <dbReference type="ARBA" id="ARBA00022527"/>
    </source>
</evidence>
<gene>
    <name evidence="12" type="ORF">C1H46_031985</name>
</gene>
<feature type="region of interest" description="Disordered" evidence="10">
    <location>
        <begin position="77"/>
        <end position="110"/>
    </location>
</feature>
<dbReference type="GO" id="GO:0004674">
    <property type="term" value="F:protein serine/threonine kinase activity"/>
    <property type="evidence" value="ECO:0007669"/>
    <property type="project" value="UniProtKB-KW"/>
</dbReference>
<dbReference type="PROSITE" id="PS00108">
    <property type="entry name" value="PROTEIN_KINASE_ST"/>
    <property type="match status" value="1"/>
</dbReference>
<evidence type="ECO:0000256" key="8">
    <source>
        <dbReference type="ARBA" id="ARBA00047899"/>
    </source>
</evidence>
<comment type="catalytic activity">
    <reaction evidence="9">
        <text>L-seryl-[protein] + ATP = O-phospho-L-seryl-[protein] + ADP + H(+)</text>
        <dbReference type="Rhea" id="RHEA:17989"/>
        <dbReference type="Rhea" id="RHEA-COMP:9863"/>
        <dbReference type="Rhea" id="RHEA-COMP:11604"/>
        <dbReference type="ChEBI" id="CHEBI:15378"/>
        <dbReference type="ChEBI" id="CHEBI:29999"/>
        <dbReference type="ChEBI" id="CHEBI:30616"/>
        <dbReference type="ChEBI" id="CHEBI:83421"/>
        <dbReference type="ChEBI" id="CHEBI:456216"/>
        <dbReference type="EC" id="2.7.11.1"/>
    </reaction>
</comment>
<evidence type="ECO:0000313" key="12">
    <source>
        <dbReference type="EMBL" id="TQD82469.1"/>
    </source>
</evidence>
<feature type="compositionally biased region" description="Basic and acidic residues" evidence="10">
    <location>
        <begin position="292"/>
        <end position="306"/>
    </location>
</feature>
<evidence type="ECO:0000256" key="9">
    <source>
        <dbReference type="ARBA" id="ARBA00048679"/>
    </source>
</evidence>
<dbReference type="InterPro" id="IPR000719">
    <property type="entry name" value="Prot_kinase_dom"/>
</dbReference>
<organism evidence="12 13">
    <name type="scientific">Malus baccata</name>
    <name type="common">Siberian crab apple</name>
    <name type="synonym">Pyrus baccata</name>
    <dbReference type="NCBI Taxonomy" id="106549"/>
    <lineage>
        <taxon>Eukaryota</taxon>
        <taxon>Viridiplantae</taxon>
        <taxon>Streptophyta</taxon>
        <taxon>Embryophyta</taxon>
        <taxon>Tracheophyta</taxon>
        <taxon>Spermatophyta</taxon>
        <taxon>Magnoliopsida</taxon>
        <taxon>eudicotyledons</taxon>
        <taxon>Gunneridae</taxon>
        <taxon>Pentapetalae</taxon>
        <taxon>rosids</taxon>
        <taxon>fabids</taxon>
        <taxon>Rosales</taxon>
        <taxon>Rosaceae</taxon>
        <taxon>Amygdaloideae</taxon>
        <taxon>Maleae</taxon>
        <taxon>Malus</taxon>
    </lineage>
</organism>
<dbReference type="GO" id="GO:0005524">
    <property type="term" value="F:ATP binding"/>
    <property type="evidence" value="ECO:0007669"/>
    <property type="project" value="UniProtKB-KW"/>
</dbReference>
<dbReference type="PANTHER" id="PTHR45637">
    <property type="entry name" value="FLIPPASE KINASE 1-RELATED"/>
    <property type="match status" value="1"/>
</dbReference>
<keyword evidence="7" id="KW-0067">ATP-binding</keyword>
<evidence type="ECO:0000256" key="1">
    <source>
        <dbReference type="ARBA" id="ARBA00009903"/>
    </source>
</evidence>
<dbReference type="EMBL" id="VIEB01000720">
    <property type="protein sequence ID" value="TQD82469.1"/>
    <property type="molecule type" value="Genomic_DNA"/>
</dbReference>
<feature type="compositionally biased region" description="Low complexity" evidence="10">
    <location>
        <begin position="77"/>
        <end position="101"/>
    </location>
</feature>
<feature type="region of interest" description="Disordered" evidence="10">
    <location>
        <begin position="286"/>
        <end position="307"/>
    </location>
</feature>
<evidence type="ECO:0000313" key="13">
    <source>
        <dbReference type="Proteomes" id="UP000315295"/>
    </source>
</evidence>
<comment type="similarity">
    <text evidence="1">Belongs to the protein kinase superfamily. AGC Ser/Thr protein kinase family.</text>
</comment>
<dbReference type="CDD" id="cd05574">
    <property type="entry name" value="STKc_phototropin_like"/>
    <property type="match status" value="1"/>
</dbReference>
<name>A0A540L836_MALBA</name>
<dbReference type="SMART" id="SM00220">
    <property type="entry name" value="S_TKc"/>
    <property type="match status" value="1"/>
</dbReference>
<dbReference type="Gene3D" id="1.10.510.10">
    <property type="entry name" value="Transferase(Phosphotransferase) domain 1"/>
    <property type="match status" value="2"/>
</dbReference>
<proteinExistence type="inferred from homology"/>
<keyword evidence="6" id="KW-0418">Kinase</keyword>
<evidence type="ECO:0000256" key="5">
    <source>
        <dbReference type="ARBA" id="ARBA00022741"/>
    </source>
</evidence>
<reference evidence="12 13" key="1">
    <citation type="journal article" date="2019" name="G3 (Bethesda)">
        <title>Sequencing of a Wild Apple (Malus baccata) Genome Unravels the Differences Between Cultivated and Wild Apple Species Regarding Disease Resistance and Cold Tolerance.</title>
        <authorList>
            <person name="Chen X."/>
        </authorList>
    </citation>
    <scope>NUCLEOTIDE SEQUENCE [LARGE SCALE GENOMIC DNA]</scope>
    <source>
        <strain evidence="13">cv. Shandingzi</strain>
        <tissue evidence="12">Leaves</tissue>
    </source>
</reference>
<dbReference type="SUPFAM" id="SSF56112">
    <property type="entry name" value="Protein kinase-like (PK-like)"/>
    <property type="match status" value="1"/>
</dbReference>
<accession>A0A540L836</accession>
<evidence type="ECO:0000256" key="7">
    <source>
        <dbReference type="ARBA" id="ARBA00022840"/>
    </source>
</evidence>